<sequence>MTQPTPQTGRLLYS</sequence>
<protein>
    <submittedName>
        <fullName evidence="1">BgTH12-00627</fullName>
    </submittedName>
</protein>
<accession>A0A9W4GH08</accession>
<gene>
    <name evidence="1" type="ORF">BGTH12_LOCUS6490</name>
</gene>
<dbReference type="Proteomes" id="UP000683417">
    <property type="component" value="Unassembled WGS sequence"/>
</dbReference>
<organism evidence="1 2">
    <name type="scientific">Blumeria graminis f. sp. triticale</name>
    <dbReference type="NCBI Taxonomy" id="1689686"/>
    <lineage>
        <taxon>Eukaryota</taxon>
        <taxon>Fungi</taxon>
        <taxon>Dikarya</taxon>
        <taxon>Ascomycota</taxon>
        <taxon>Pezizomycotina</taxon>
        <taxon>Leotiomycetes</taxon>
        <taxon>Erysiphales</taxon>
        <taxon>Erysiphaceae</taxon>
        <taxon>Blumeria</taxon>
    </lineage>
</organism>
<reference evidence="1" key="1">
    <citation type="submission" date="2020-10" db="EMBL/GenBank/DDBJ databases">
        <authorList>
            <person name="Muller C M."/>
        </authorList>
    </citation>
    <scope>NUCLEOTIDE SEQUENCE</scope>
    <source>
        <strain evidence="1">THUN-12</strain>
    </source>
</reference>
<evidence type="ECO:0000313" key="1">
    <source>
        <dbReference type="EMBL" id="CAD6505132.1"/>
    </source>
</evidence>
<comment type="caution">
    <text evidence="1">The sequence shown here is derived from an EMBL/GenBank/DDBJ whole genome shotgun (WGS) entry which is preliminary data.</text>
</comment>
<name>A0A9W4GH08_BLUGR</name>
<proteinExistence type="predicted"/>
<evidence type="ECO:0000313" key="2">
    <source>
        <dbReference type="Proteomes" id="UP000683417"/>
    </source>
</evidence>
<dbReference type="EMBL" id="CAJHIT010000009">
    <property type="protein sequence ID" value="CAD6505132.1"/>
    <property type="molecule type" value="Genomic_DNA"/>
</dbReference>